<dbReference type="PROSITE" id="PS51144">
    <property type="entry name" value="ALPHA_CA_2"/>
    <property type="match status" value="1"/>
</dbReference>
<name>A0A2H3HH83_GIBZA</name>
<dbReference type="AlphaFoldDB" id="A0A2H3HH83"/>
<dbReference type="InterPro" id="IPR036398">
    <property type="entry name" value="CA_dom_sf"/>
</dbReference>
<comment type="similarity">
    <text evidence="1">Belongs to the alpha-carbonic anhydrase family.</text>
</comment>
<dbReference type="OrthoDB" id="429145at2759"/>
<dbReference type="InterPro" id="IPR023561">
    <property type="entry name" value="Carbonic_anhydrase_a-class"/>
</dbReference>
<evidence type="ECO:0000256" key="1">
    <source>
        <dbReference type="ARBA" id="ARBA00010718"/>
    </source>
</evidence>
<dbReference type="EC" id="4.2.1.1" evidence="2"/>
<sequence>MAGSITLRGLLLAAFASKAIASCAYGTLLHPRAEDGSVEVNTFGYTGKIGPTNWVALDPAANAVCSTGVNQSPIDMVPGANAMIPASQLNLEIPDMTEGTEFENLGTTVEVIAGKGSMRFGNTSFTLQQFHFHLPSEHLDAGKSMAMEMHMVWESEDAKIAVVGVFIDVEDGAGGSTPGNSTGAAAKVKRDGFVKMVRKSTTDGHDHDHANEKRQLPAVGGSFFHVNAPATAATSSSNLLETVFGSVGEIAKPGTLTKTKSLNMAELVSTLAAGSFQTYEGSLTTPPCSEGVRWLVSDQKLAIKTSTFNSVRDVIGFNSRFPQGALGEPNALSGMMA</sequence>
<reference evidence="9" key="2">
    <citation type="submission" date="2021-03" db="EMBL/GenBank/DDBJ databases">
        <authorList>
            <person name="Alouane T."/>
            <person name="Langin T."/>
            <person name="Bonhomme L."/>
        </authorList>
    </citation>
    <scope>NUCLEOTIDE SEQUENCE</scope>
    <source>
        <strain evidence="9">MDC_Fg202</strain>
    </source>
</reference>
<comment type="catalytic activity">
    <reaction evidence="6">
        <text>hydrogencarbonate + H(+) = CO2 + H2O</text>
        <dbReference type="Rhea" id="RHEA:10748"/>
        <dbReference type="ChEBI" id="CHEBI:15377"/>
        <dbReference type="ChEBI" id="CHEBI:15378"/>
        <dbReference type="ChEBI" id="CHEBI:16526"/>
        <dbReference type="ChEBI" id="CHEBI:17544"/>
        <dbReference type="EC" id="4.2.1.1"/>
    </reaction>
</comment>
<evidence type="ECO:0000259" key="8">
    <source>
        <dbReference type="PROSITE" id="PS51144"/>
    </source>
</evidence>
<evidence type="ECO:0000313" key="10">
    <source>
        <dbReference type="EMBL" id="VIO60139.1"/>
    </source>
</evidence>
<dbReference type="GO" id="GO:0004089">
    <property type="term" value="F:carbonate dehydratase activity"/>
    <property type="evidence" value="ECO:0007669"/>
    <property type="project" value="UniProtKB-EC"/>
</dbReference>
<dbReference type="PANTHER" id="PTHR18952:SF265">
    <property type="entry name" value="CARBONIC ANHYDRASE"/>
    <property type="match status" value="1"/>
</dbReference>
<keyword evidence="7" id="KW-0732">Signal</keyword>
<feature type="signal peptide" evidence="7">
    <location>
        <begin position="1"/>
        <end position="21"/>
    </location>
</feature>
<evidence type="ECO:0000256" key="7">
    <source>
        <dbReference type="SAM" id="SignalP"/>
    </source>
</evidence>
<feature type="domain" description="Alpha-carbonic anhydrase" evidence="8">
    <location>
        <begin position="41"/>
        <end position="337"/>
    </location>
</feature>
<evidence type="ECO:0000256" key="5">
    <source>
        <dbReference type="ARBA" id="ARBA00023239"/>
    </source>
</evidence>
<dbReference type="OMA" id="FQTYEGS"/>
<proteinExistence type="inferred from homology"/>
<accession>A0A2H3HH83</accession>
<dbReference type="InterPro" id="IPR041891">
    <property type="entry name" value="Alpha_CA_prokaryot-like"/>
</dbReference>
<dbReference type="EMBL" id="CAAKMV010000142">
    <property type="protein sequence ID" value="VIO60139.1"/>
    <property type="molecule type" value="Genomic_DNA"/>
</dbReference>
<dbReference type="InterPro" id="IPR001148">
    <property type="entry name" value="CA_dom"/>
</dbReference>
<feature type="chain" id="PRO_5041061634" description="carbonic anhydrase" evidence="7">
    <location>
        <begin position="22"/>
        <end position="337"/>
    </location>
</feature>
<keyword evidence="5" id="KW-0456">Lyase</keyword>
<evidence type="ECO:0000256" key="6">
    <source>
        <dbReference type="ARBA" id="ARBA00048348"/>
    </source>
</evidence>
<evidence type="ECO:0000256" key="4">
    <source>
        <dbReference type="ARBA" id="ARBA00022833"/>
    </source>
</evidence>
<dbReference type="CDD" id="cd03124">
    <property type="entry name" value="alpha_CA_prokaryotic_like"/>
    <property type="match status" value="1"/>
</dbReference>
<keyword evidence="3" id="KW-0479">Metal-binding</keyword>
<dbReference type="PANTHER" id="PTHR18952">
    <property type="entry name" value="CARBONIC ANHYDRASE"/>
    <property type="match status" value="1"/>
</dbReference>
<dbReference type="SUPFAM" id="SSF51069">
    <property type="entry name" value="Carbonic anhydrase"/>
    <property type="match status" value="1"/>
</dbReference>
<dbReference type="GO" id="GO:0008270">
    <property type="term" value="F:zinc ion binding"/>
    <property type="evidence" value="ECO:0007669"/>
    <property type="project" value="InterPro"/>
</dbReference>
<dbReference type="EMBL" id="CAJPIJ010000134">
    <property type="protein sequence ID" value="CAG1984719.1"/>
    <property type="molecule type" value="Genomic_DNA"/>
</dbReference>
<dbReference type="Gene3D" id="3.10.200.10">
    <property type="entry name" value="Alpha carbonic anhydrase"/>
    <property type="match status" value="1"/>
</dbReference>
<organism evidence="9 11">
    <name type="scientific">Gibberella zeae</name>
    <name type="common">Wheat head blight fungus</name>
    <name type="synonym">Fusarium graminearum</name>
    <dbReference type="NCBI Taxonomy" id="5518"/>
    <lineage>
        <taxon>Eukaryota</taxon>
        <taxon>Fungi</taxon>
        <taxon>Dikarya</taxon>
        <taxon>Ascomycota</taxon>
        <taxon>Pezizomycotina</taxon>
        <taxon>Sordariomycetes</taxon>
        <taxon>Hypocreomycetidae</taxon>
        <taxon>Hypocreales</taxon>
        <taxon>Nectriaceae</taxon>
        <taxon>Fusarium</taxon>
    </lineage>
</organism>
<dbReference type="Proteomes" id="UP000746612">
    <property type="component" value="Unassembled WGS sequence"/>
</dbReference>
<protein>
    <recommendedName>
        <fullName evidence="2">carbonic anhydrase</fullName>
        <ecNumber evidence="2">4.2.1.1</ecNumber>
    </recommendedName>
</protein>
<gene>
    <name evidence="10" type="ORF">FUG_LOCUS386957</name>
    <name evidence="9" type="ORF">MDCFG202_LOCUS259767</name>
</gene>
<keyword evidence="4" id="KW-0862">Zinc</keyword>
<evidence type="ECO:0000313" key="9">
    <source>
        <dbReference type="EMBL" id="CAG1984719.1"/>
    </source>
</evidence>
<evidence type="ECO:0000256" key="2">
    <source>
        <dbReference type="ARBA" id="ARBA00012925"/>
    </source>
</evidence>
<evidence type="ECO:0000256" key="3">
    <source>
        <dbReference type="ARBA" id="ARBA00022723"/>
    </source>
</evidence>
<dbReference type="SMART" id="SM01057">
    <property type="entry name" value="Carb_anhydrase"/>
    <property type="match status" value="1"/>
</dbReference>
<evidence type="ECO:0000313" key="11">
    <source>
        <dbReference type="Proteomes" id="UP000746612"/>
    </source>
</evidence>
<reference evidence="10" key="1">
    <citation type="submission" date="2019-04" db="EMBL/GenBank/DDBJ databases">
        <authorList>
            <person name="Melise S."/>
            <person name="Noan J."/>
            <person name="Okalmin O."/>
        </authorList>
    </citation>
    <scope>NUCLEOTIDE SEQUENCE</scope>
    <source>
        <strain evidence="10">FN9</strain>
    </source>
</reference>
<dbReference type="Pfam" id="PF00194">
    <property type="entry name" value="Carb_anhydrase"/>
    <property type="match status" value="2"/>
</dbReference>